<dbReference type="STRING" id="1391653.AKJ08_3379"/>
<feature type="domain" description="Flagellar hook-associated protein 2 N-terminal" evidence="6">
    <location>
        <begin position="10"/>
        <end position="102"/>
    </location>
</feature>
<comment type="function">
    <text evidence="5">Required for morphogenesis and for the elongation of the flagellar filament by facilitating polymerization of the flagellin monomers at the tip of growing filament. Forms a capping structure, which prevents flagellin subunits (transported through the central channel of the flagellum) from leaking out without polymerization at the distal end.</text>
</comment>
<dbReference type="GO" id="GO:0007155">
    <property type="term" value="P:cell adhesion"/>
    <property type="evidence" value="ECO:0007669"/>
    <property type="project" value="InterPro"/>
</dbReference>
<evidence type="ECO:0000259" key="6">
    <source>
        <dbReference type="Pfam" id="PF02465"/>
    </source>
</evidence>
<reference evidence="8 9" key="1">
    <citation type="submission" date="2015-08" db="EMBL/GenBank/DDBJ databases">
        <authorList>
            <person name="Babu N.S."/>
            <person name="Beckwith C.J."/>
            <person name="Beseler K.G."/>
            <person name="Brison A."/>
            <person name="Carone J.V."/>
            <person name="Caskin T.P."/>
            <person name="Diamond M."/>
            <person name="Durham M.E."/>
            <person name="Foxe J.M."/>
            <person name="Go M."/>
            <person name="Henderson B.A."/>
            <person name="Jones I.B."/>
            <person name="McGettigan J.A."/>
            <person name="Micheletti S.J."/>
            <person name="Nasrallah M.E."/>
            <person name="Ortiz D."/>
            <person name="Piller C.R."/>
            <person name="Privatt S.R."/>
            <person name="Schneider S.L."/>
            <person name="Sharp S."/>
            <person name="Smith T.C."/>
            <person name="Stanton J.D."/>
            <person name="Ullery H.E."/>
            <person name="Wilson R.J."/>
            <person name="Serrano M.G."/>
            <person name="Buck G."/>
            <person name="Lee V."/>
            <person name="Wang Y."/>
            <person name="Carvalho R."/>
            <person name="Voegtly L."/>
            <person name="Shi R."/>
            <person name="Duckworth R."/>
            <person name="Johnson A."/>
            <person name="Loviza R."/>
            <person name="Walstead R."/>
            <person name="Shah Z."/>
            <person name="Kiflezghi M."/>
            <person name="Wade K."/>
            <person name="Ball S.L."/>
            <person name="Bradley K.W."/>
            <person name="Asai D.J."/>
            <person name="Bowman C.A."/>
            <person name="Russell D.A."/>
            <person name="Pope W.H."/>
            <person name="Jacobs-Sera D."/>
            <person name="Hendrix R.W."/>
            <person name="Hatfull G.F."/>
        </authorList>
    </citation>
    <scope>NUCLEOTIDE SEQUENCE [LARGE SCALE GENOMIC DNA]</scope>
    <source>
        <strain evidence="8 9">DSM 27710</strain>
    </source>
</reference>
<keyword evidence="8" id="KW-0969">Cilium</keyword>
<dbReference type="AlphaFoldDB" id="A0A0K1PHK5"/>
<dbReference type="GO" id="GO:0005576">
    <property type="term" value="C:extracellular region"/>
    <property type="evidence" value="ECO:0007669"/>
    <property type="project" value="UniProtKB-SubCell"/>
</dbReference>
<dbReference type="RefSeq" id="WP_050727074.1">
    <property type="nucleotide sequence ID" value="NZ_CP012332.1"/>
</dbReference>
<evidence type="ECO:0000256" key="3">
    <source>
        <dbReference type="ARBA" id="ARBA00023054"/>
    </source>
</evidence>
<keyword evidence="4 5" id="KW-0975">Bacterial flagellum</keyword>
<evidence type="ECO:0000256" key="5">
    <source>
        <dbReference type="RuleBase" id="RU362066"/>
    </source>
</evidence>
<evidence type="ECO:0000313" key="8">
    <source>
        <dbReference type="EMBL" id="AKU92992.1"/>
    </source>
</evidence>
<dbReference type="InterPro" id="IPR003481">
    <property type="entry name" value="FliD_N"/>
</dbReference>
<dbReference type="InterPro" id="IPR010809">
    <property type="entry name" value="FliD_C"/>
</dbReference>
<evidence type="ECO:0000256" key="4">
    <source>
        <dbReference type="ARBA" id="ARBA00023143"/>
    </source>
</evidence>
<dbReference type="PANTHER" id="PTHR30288">
    <property type="entry name" value="FLAGELLAR CAP/ASSEMBLY PROTEIN FLID"/>
    <property type="match status" value="1"/>
</dbReference>
<dbReference type="Pfam" id="PF02465">
    <property type="entry name" value="FliD_N"/>
    <property type="match status" value="1"/>
</dbReference>
<evidence type="ECO:0000259" key="7">
    <source>
        <dbReference type="Pfam" id="PF07195"/>
    </source>
</evidence>
<dbReference type="InterPro" id="IPR040026">
    <property type="entry name" value="FliD"/>
</dbReference>
<accession>A0A0K1PHK5</accession>
<dbReference type="PANTHER" id="PTHR30288:SF0">
    <property type="entry name" value="FLAGELLAR HOOK-ASSOCIATED PROTEIN 2"/>
    <property type="match status" value="1"/>
</dbReference>
<dbReference type="Pfam" id="PF07195">
    <property type="entry name" value="FliD_C"/>
    <property type="match status" value="1"/>
</dbReference>
<evidence type="ECO:0000256" key="1">
    <source>
        <dbReference type="ARBA" id="ARBA00009764"/>
    </source>
</evidence>
<comment type="subunit">
    <text evidence="2 5">Homopentamer.</text>
</comment>
<keyword evidence="9" id="KW-1185">Reference proteome</keyword>
<gene>
    <name evidence="8" type="ORF">AKJ08_3379</name>
</gene>
<comment type="subcellular location">
    <subcellularLocation>
        <location evidence="5">Secreted</location>
    </subcellularLocation>
    <subcellularLocation>
        <location evidence="5">Bacterial flagellum</location>
    </subcellularLocation>
</comment>
<dbReference type="GO" id="GO:0009421">
    <property type="term" value="C:bacterial-type flagellum filament cap"/>
    <property type="evidence" value="ECO:0007669"/>
    <property type="project" value="InterPro"/>
</dbReference>
<keyword evidence="3" id="KW-0175">Coiled coil</keyword>
<dbReference type="GO" id="GO:0071973">
    <property type="term" value="P:bacterial-type flagellum-dependent cell motility"/>
    <property type="evidence" value="ECO:0007669"/>
    <property type="project" value="TreeGrafter"/>
</dbReference>
<name>A0A0K1PHK5_9BACT</name>
<evidence type="ECO:0000313" key="9">
    <source>
        <dbReference type="Proteomes" id="UP000055590"/>
    </source>
</evidence>
<dbReference type="KEGG" id="vin:AKJ08_3379"/>
<sequence length="453" mass="47909">MANFVGGLISGIDSQLIIDKMVSLESRPIALIQQRKSALKVQVSAFGDLLSRLSTFGNTTHSMARDGVRSVKVASTNSAFTATATTGASPGNYSIAVQSLATVARTTSATFADADAKVRAGRLDLEVQGQSFGVDIAEGATLADVAAAIAASGAPVSATVIFDGRRAHLSISNRDSGHPIDAAPDSALVIRQTLTGSTGAALFGDDPDDPTANVEVRASAQNARFTLDDLAIERTSNRIDDLLPGVRLELKAQSSAPETLSLQDDRDGTRSRVQAFVDAYNAIASMVRRQTYATELAAGPLSGDSVARNLEMDLQGLLSMLIPGGGLKTLSEAGIALGRDGLLSVDGAAMDEALARDPSALDRLFRGENGLDSAIQALVKRYTNSKDGLLVDRKSGLEATIKRMDEDVEAKQAHIEKFREGLMRRFTALEETLSKLGNTKNYLDALEKAREKK</sequence>
<protein>
    <recommendedName>
        <fullName evidence="5">Flagellar hook-associated protein 2</fullName>
        <shortName evidence="5">HAP2</shortName>
    </recommendedName>
    <alternativeName>
        <fullName evidence="5">Flagellar cap protein</fullName>
    </alternativeName>
</protein>
<dbReference type="Proteomes" id="UP000055590">
    <property type="component" value="Chromosome"/>
</dbReference>
<dbReference type="OrthoDB" id="9810816at2"/>
<proteinExistence type="inferred from homology"/>
<dbReference type="EMBL" id="CP012332">
    <property type="protein sequence ID" value="AKU92992.1"/>
    <property type="molecule type" value="Genomic_DNA"/>
</dbReference>
<keyword evidence="5" id="KW-0964">Secreted</keyword>
<comment type="similarity">
    <text evidence="1 5">Belongs to the FliD family.</text>
</comment>
<keyword evidence="8" id="KW-0966">Cell projection</keyword>
<dbReference type="GO" id="GO:0009424">
    <property type="term" value="C:bacterial-type flagellum hook"/>
    <property type="evidence" value="ECO:0007669"/>
    <property type="project" value="UniProtKB-UniRule"/>
</dbReference>
<evidence type="ECO:0000256" key="2">
    <source>
        <dbReference type="ARBA" id="ARBA00011255"/>
    </source>
</evidence>
<feature type="domain" description="Flagellar hook-associated protein 2 C-terminal" evidence="7">
    <location>
        <begin position="220"/>
        <end position="436"/>
    </location>
</feature>
<keyword evidence="8" id="KW-0282">Flagellum</keyword>
<organism evidence="8 9">
    <name type="scientific">Vulgatibacter incomptus</name>
    <dbReference type="NCBI Taxonomy" id="1391653"/>
    <lineage>
        <taxon>Bacteria</taxon>
        <taxon>Pseudomonadati</taxon>
        <taxon>Myxococcota</taxon>
        <taxon>Myxococcia</taxon>
        <taxon>Myxococcales</taxon>
        <taxon>Cystobacterineae</taxon>
        <taxon>Vulgatibacteraceae</taxon>
        <taxon>Vulgatibacter</taxon>
    </lineage>
</organism>